<evidence type="ECO:0000256" key="1">
    <source>
        <dbReference type="SAM" id="MobiDB-lite"/>
    </source>
</evidence>
<proteinExistence type="predicted"/>
<dbReference type="OrthoDB" id="427518at2759"/>
<organism evidence="2 3">
    <name type="scientific">Fusarium agapanthi</name>
    <dbReference type="NCBI Taxonomy" id="1803897"/>
    <lineage>
        <taxon>Eukaryota</taxon>
        <taxon>Fungi</taxon>
        <taxon>Dikarya</taxon>
        <taxon>Ascomycota</taxon>
        <taxon>Pezizomycotina</taxon>
        <taxon>Sordariomycetes</taxon>
        <taxon>Hypocreomycetidae</taxon>
        <taxon>Hypocreales</taxon>
        <taxon>Nectriaceae</taxon>
        <taxon>Fusarium</taxon>
        <taxon>Fusarium fujikuroi species complex</taxon>
    </lineage>
</organism>
<dbReference type="InterPro" id="IPR027417">
    <property type="entry name" value="P-loop_NTPase"/>
</dbReference>
<feature type="compositionally biased region" description="Low complexity" evidence="1">
    <location>
        <begin position="255"/>
        <end position="268"/>
    </location>
</feature>
<name>A0A9P5EHZ3_9HYPO</name>
<evidence type="ECO:0000313" key="2">
    <source>
        <dbReference type="EMBL" id="KAF4503077.1"/>
    </source>
</evidence>
<accession>A0A9P5EHZ3</accession>
<dbReference type="SUPFAM" id="SSF52540">
    <property type="entry name" value="P-loop containing nucleoside triphosphate hydrolases"/>
    <property type="match status" value="1"/>
</dbReference>
<feature type="region of interest" description="Disordered" evidence="1">
    <location>
        <begin position="249"/>
        <end position="268"/>
    </location>
</feature>
<sequence length="282" mass="32971">MQRNSEWLQELQPDYNAISQEFETIFFYETLKMDVGFMSLLGRRFLHRAKTLGSYIRDKNSEEIPLIADHSSMAKFTTSDDDGFKTLVNKLRIFVNIAKPKIDENWKDWEWRNGPRVIQMQQPRFDQDGKEFALGIVTSIARNHYFTGRDEILRSLNKKLPAPMHSESLSLVVLYGAGGMGKTQIATEYMYRYRADYTSLFWIDGSRNYTATTDILHCIEKIQQHYEFHGLRDRPWYGYIKETLAKRLQGPRMKTQQSPSTSLSDTSDQSLQKMFLAWLSSD</sequence>
<keyword evidence="3" id="KW-1185">Reference proteome</keyword>
<reference evidence="2" key="1">
    <citation type="submission" date="2020-01" db="EMBL/GenBank/DDBJ databases">
        <title>Identification and distribution of gene clusters putatively required for synthesis of sphingolipid metabolism inhibitors in phylogenetically diverse species of the filamentous fungus Fusarium.</title>
        <authorList>
            <person name="Kim H.-S."/>
            <person name="Busman M."/>
            <person name="Brown D.W."/>
            <person name="Divon H."/>
            <person name="Uhlig S."/>
            <person name="Proctor R.H."/>
        </authorList>
    </citation>
    <scope>NUCLEOTIDE SEQUENCE</scope>
    <source>
        <strain evidence="2">NRRL 31653</strain>
    </source>
</reference>
<dbReference type="EMBL" id="LUFC02000038">
    <property type="protein sequence ID" value="KAF4503077.1"/>
    <property type="molecule type" value="Genomic_DNA"/>
</dbReference>
<dbReference type="AlphaFoldDB" id="A0A9P5EHZ3"/>
<dbReference type="Proteomes" id="UP000737391">
    <property type="component" value="Unassembled WGS sequence"/>
</dbReference>
<gene>
    <name evidence="2" type="ORF">FAGAP_631</name>
</gene>
<comment type="caution">
    <text evidence="2">The sequence shown here is derived from an EMBL/GenBank/DDBJ whole genome shotgun (WGS) entry which is preliminary data.</text>
</comment>
<evidence type="ECO:0000313" key="3">
    <source>
        <dbReference type="Proteomes" id="UP000737391"/>
    </source>
</evidence>
<dbReference type="Gene3D" id="3.40.50.300">
    <property type="entry name" value="P-loop containing nucleotide triphosphate hydrolases"/>
    <property type="match status" value="1"/>
</dbReference>
<protein>
    <submittedName>
        <fullName evidence="2">Pfs domain containing protein</fullName>
    </submittedName>
</protein>